<feature type="transmembrane region" description="Helical" evidence="1">
    <location>
        <begin position="6"/>
        <end position="30"/>
    </location>
</feature>
<dbReference type="RefSeq" id="WP_077117149.1">
    <property type="nucleotide sequence ID" value="NZ_FMUE01000001.1"/>
</dbReference>
<dbReference type="STRING" id="1907666.DSM25559_0188"/>
<protein>
    <submittedName>
        <fullName evidence="2">Uncharacterized protein</fullName>
    </submittedName>
</protein>
<dbReference type="Proteomes" id="UP000187891">
    <property type="component" value="Unassembled WGS sequence"/>
</dbReference>
<evidence type="ECO:0000256" key="1">
    <source>
        <dbReference type="SAM" id="Phobius"/>
    </source>
</evidence>
<organism evidence="2 3">
    <name type="scientific">Agrobacterium rosae</name>
    <dbReference type="NCBI Taxonomy" id="1972867"/>
    <lineage>
        <taxon>Bacteria</taxon>
        <taxon>Pseudomonadati</taxon>
        <taxon>Pseudomonadota</taxon>
        <taxon>Alphaproteobacteria</taxon>
        <taxon>Hyphomicrobiales</taxon>
        <taxon>Rhizobiaceae</taxon>
        <taxon>Rhizobium/Agrobacterium group</taxon>
        <taxon>Agrobacterium</taxon>
    </lineage>
</organism>
<evidence type="ECO:0000313" key="2">
    <source>
        <dbReference type="EMBL" id="SCX01984.1"/>
    </source>
</evidence>
<feature type="transmembrane region" description="Helical" evidence="1">
    <location>
        <begin position="42"/>
        <end position="63"/>
    </location>
</feature>
<feature type="transmembrane region" description="Helical" evidence="1">
    <location>
        <begin position="134"/>
        <end position="150"/>
    </location>
</feature>
<dbReference type="AlphaFoldDB" id="A0A1R3T7D4"/>
<reference evidence="3" key="1">
    <citation type="submission" date="2016-10" db="EMBL/GenBank/DDBJ databases">
        <authorList>
            <person name="Wibberg D."/>
        </authorList>
    </citation>
    <scope>NUCLEOTIDE SEQUENCE [LARGE SCALE GENOMIC DNA]</scope>
</reference>
<keyword evidence="1" id="KW-1133">Transmembrane helix</keyword>
<feature type="transmembrane region" description="Helical" evidence="1">
    <location>
        <begin position="69"/>
        <end position="89"/>
    </location>
</feature>
<name>A0A1R3T7D4_9HYPH</name>
<proteinExistence type="predicted"/>
<sequence length="169" mass="18977">MFNHSWLTRFLALSMIGGSAVALCFLALTIPQKINDGAYDAVAVFVTFTLLFLWSLYVGYRFIRGNVRAYRWVLGLFVTQIPIIAWGPVEMRWSTGFEIPVILNGVQEKLLYLTYHANIGFESSFVFGGQVEETAIGINVFALIASILLFRARKRAFSVCGEHTEVSPQ</sequence>
<accession>A0A1R3T7D4</accession>
<keyword evidence="1" id="KW-0472">Membrane</keyword>
<dbReference type="EMBL" id="FMUE01000001">
    <property type="protein sequence ID" value="SCX01984.1"/>
    <property type="molecule type" value="Genomic_DNA"/>
</dbReference>
<evidence type="ECO:0000313" key="3">
    <source>
        <dbReference type="Proteomes" id="UP000187891"/>
    </source>
</evidence>
<keyword evidence="1" id="KW-0812">Transmembrane</keyword>
<gene>
    <name evidence="2" type="ORF">DSM25559_0188</name>
</gene>